<gene>
    <name evidence="2" type="ORF">B9Z19DRAFT_1133743</name>
</gene>
<reference evidence="2 3" key="1">
    <citation type="submission" date="2017-04" db="EMBL/GenBank/DDBJ databases">
        <title>Draft genome sequence of Tuber borchii Vittad., a whitish edible truffle.</title>
        <authorList>
            <consortium name="DOE Joint Genome Institute"/>
            <person name="Murat C."/>
            <person name="Kuo A."/>
            <person name="Barry K.W."/>
            <person name="Clum A."/>
            <person name="Dockter R.B."/>
            <person name="Fauchery L."/>
            <person name="Iotti M."/>
            <person name="Kohler A."/>
            <person name="Labutti K."/>
            <person name="Lindquist E.A."/>
            <person name="Lipzen A."/>
            <person name="Ohm R.A."/>
            <person name="Wang M."/>
            <person name="Grigoriev I.V."/>
            <person name="Zambonelli A."/>
            <person name="Martin F.M."/>
        </authorList>
    </citation>
    <scope>NUCLEOTIDE SEQUENCE [LARGE SCALE GENOMIC DNA]</scope>
    <source>
        <strain evidence="2 3">Tbo3840</strain>
    </source>
</reference>
<evidence type="ECO:0000313" key="3">
    <source>
        <dbReference type="Proteomes" id="UP000244722"/>
    </source>
</evidence>
<keyword evidence="3" id="KW-1185">Reference proteome</keyword>
<accession>A0A2T6ZFC6</accession>
<keyword evidence="1" id="KW-0732">Signal</keyword>
<proteinExistence type="predicted"/>
<name>A0A2T6ZFC6_TUBBO</name>
<feature type="signal peptide" evidence="1">
    <location>
        <begin position="1"/>
        <end position="19"/>
    </location>
</feature>
<comment type="caution">
    <text evidence="2">The sequence shown here is derived from an EMBL/GenBank/DDBJ whole genome shotgun (WGS) entry which is preliminary data.</text>
</comment>
<sequence length="257" mass="27546">MWTYLLSTLLLLQSIAVQAQLPPRAKNGLFTQIACDSITQTRQNQLALFDGDHKPLPNGVVFESCSLISGPCKIEGFSNVTVGPYTVVHPNAIFGPCQYTDVPMEITTTDGFNTVRQQLFASCELSPFTCKTNPPSIGEVHEVKISEFPTDFKPISIVLKEYNKDGCPADQNLSDQISNTLGCNRITNPGITNVVVVPKPDMPSGCLLTLYSDANCFSTSNAVLGPITPGSSPGSCIGPLNDSKGNKFVAQAAILKC</sequence>
<feature type="chain" id="PRO_5015457381" evidence="1">
    <location>
        <begin position="20"/>
        <end position="257"/>
    </location>
</feature>
<dbReference type="OrthoDB" id="5502633at2759"/>
<dbReference type="AlphaFoldDB" id="A0A2T6ZFC6"/>
<dbReference type="EMBL" id="NESQ01000317">
    <property type="protein sequence ID" value="PUU74183.1"/>
    <property type="molecule type" value="Genomic_DNA"/>
</dbReference>
<organism evidence="2 3">
    <name type="scientific">Tuber borchii</name>
    <name type="common">White truffle</name>
    <dbReference type="NCBI Taxonomy" id="42251"/>
    <lineage>
        <taxon>Eukaryota</taxon>
        <taxon>Fungi</taxon>
        <taxon>Dikarya</taxon>
        <taxon>Ascomycota</taxon>
        <taxon>Pezizomycotina</taxon>
        <taxon>Pezizomycetes</taxon>
        <taxon>Pezizales</taxon>
        <taxon>Tuberaceae</taxon>
        <taxon>Tuber</taxon>
    </lineage>
</organism>
<dbReference type="Proteomes" id="UP000244722">
    <property type="component" value="Unassembled WGS sequence"/>
</dbReference>
<evidence type="ECO:0000256" key="1">
    <source>
        <dbReference type="SAM" id="SignalP"/>
    </source>
</evidence>
<evidence type="ECO:0000313" key="2">
    <source>
        <dbReference type="EMBL" id="PUU74183.1"/>
    </source>
</evidence>
<protein>
    <submittedName>
        <fullName evidence="2">Uncharacterized protein</fullName>
    </submittedName>
</protein>